<feature type="compositionally biased region" description="Acidic residues" evidence="1">
    <location>
        <begin position="65"/>
        <end position="75"/>
    </location>
</feature>
<evidence type="ECO:0000256" key="1">
    <source>
        <dbReference type="SAM" id="MobiDB-lite"/>
    </source>
</evidence>
<keyword evidence="3" id="KW-1185">Reference proteome</keyword>
<protein>
    <submittedName>
        <fullName evidence="2">Uncharacterized protein</fullName>
    </submittedName>
</protein>
<comment type="caution">
    <text evidence="2">The sequence shown here is derived from an EMBL/GenBank/DDBJ whole genome shotgun (WGS) entry which is preliminary data.</text>
</comment>
<accession>A0A4Y8JX55</accession>
<dbReference type="Proteomes" id="UP000297472">
    <property type="component" value="Unassembled WGS sequence"/>
</dbReference>
<evidence type="ECO:0000313" key="3">
    <source>
        <dbReference type="Proteomes" id="UP000297472"/>
    </source>
</evidence>
<feature type="region of interest" description="Disordered" evidence="1">
    <location>
        <begin position="65"/>
        <end position="104"/>
    </location>
</feature>
<evidence type="ECO:0000313" key="2">
    <source>
        <dbReference type="EMBL" id="TFD32596.1"/>
    </source>
</evidence>
<dbReference type="EMBL" id="SOHA01000007">
    <property type="protein sequence ID" value="TFD32596.1"/>
    <property type="molecule type" value="Genomic_DNA"/>
</dbReference>
<sequence length="104" mass="11422">MDALSLPVGERTVAAAGELSVGDSRQWEVIMASNPDGLWPRKTDAASDGLDENREIDDIELTLDEDLPPTEEEAPEWMIDADQRPVDLDDEDEDRETGGPGVEE</sequence>
<proteinExistence type="predicted"/>
<dbReference type="AlphaFoldDB" id="A0A4Y8JX55"/>
<reference evidence="2 3" key="1">
    <citation type="submission" date="2019-03" db="EMBL/GenBank/DDBJ databases">
        <title>Genomics of glacier-inhabiting Cryobacterium strains.</title>
        <authorList>
            <person name="Liu Q."/>
            <person name="Xin Y.-H."/>
        </authorList>
    </citation>
    <scope>NUCLEOTIDE SEQUENCE [LARGE SCALE GENOMIC DNA]</scope>
    <source>
        <strain evidence="2 3">TMT1-51</strain>
    </source>
</reference>
<organism evidence="2 3">
    <name type="scientific">Cryobacterium cryoconiti</name>
    <dbReference type="NCBI Taxonomy" id="1259239"/>
    <lineage>
        <taxon>Bacteria</taxon>
        <taxon>Bacillati</taxon>
        <taxon>Actinomycetota</taxon>
        <taxon>Actinomycetes</taxon>
        <taxon>Micrococcales</taxon>
        <taxon>Microbacteriaceae</taxon>
        <taxon>Cryobacterium</taxon>
    </lineage>
</organism>
<name>A0A4Y8JX55_9MICO</name>
<gene>
    <name evidence="2" type="ORF">E3T49_04360</name>
</gene>